<comment type="caution">
    <text evidence="1">The sequence shown here is derived from an EMBL/GenBank/DDBJ whole genome shotgun (WGS) entry which is preliminary data.</text>
</comment>
<protein>
    <submittedName>
        <fullName evidence="1">Uncharacterized protein</fullName>
    </submittedName>
</protein>
<evidence type="ECO:0000313" key="1">
    <source>
        <dbReference type="EMBL" id="GAG05028.1"/>
    </source>
</evidence>
<gene>
    <name evidence="1" type="ORF">S01H1_32676</name>
</gene>
<name>X0UXK8_9ZZZZ</name>
<organism evidence="1">
    <name type="scientific">marine sediment metagenome</name>
    <dbReference type="NCBI Taxonomy" id="412755"/>
    <lineage>
        <taxon>unclassified sequences</taxon>
        <taxon>metagenomes</taxon>
        <taxon>ecological metagenomes</taxon>
    </lineage>
</organism>
<sequence length="69" mass="8383">KAKEYLQYLSRQYDLENKSIKEANYNKIVKDCIIGRNKVKEYLKFLTDKGLIKERFDVYRVWYSLDIAL</sequence>
<reference evidence="1" key="1">
    <citation type="journal article" date="2014" name="Front. Microbiol.">
        <title>High frequency of phylogenetically diverse reductive dehalogenase-homologous genes in deep subseafloor sedimentary metagenomes.</title>
        <authorList>
            <person name="Kawai M."/>
            <person name="Futagami T."/>
            <person name="Toyoda A."/>
            <person name="Takaki Y."/>
            <person name="Nishi S."/>
            <person name="Hori S."/>
            <person name="Arai W."/>
            <person name="Tsubouchi T."/>
            <person name="Morono Y."/>
            <person name="Uchiyama I."/>
            <person name="Ito T."/>
            <person name="Fujiyama A."/>
            <person name="Inagaki F."/>
            <person name="Takami H."/>
        </authorList>
    </citation>
    <scope>NUCLEOTIDE SEQUENCE</scope>
    <source>
        <strain evidence="1">Expedition CK06-06</strain>
    </source>
</reference>
<dbReference type="AlphaFoldDB" id="X0UXK8"/>
<dbReference type="EMBL" id="BARS01020241">
    <property type="protein sequence ID" value="GAG05028.1"/>
    <property type="molecule type" value="Genomic_DNA"/>
</dbReference>
<proteinExistence type="predicted"/>
<accession>X0UXK8</accession>
<feature type="non-terminal residue" evidence="1">
    <location>
        <position position="1"/>
    </location>
</feature>